<reference evidence="1 2" key="1">
    <citation type="submission" date="2012-05" db="EMBL/GenBank/DDBJ databases">
        <authorList>
            <person name="Hilton J."/>
        </authorList>
    </citation>
    <scope>NUCLEOTIDE SEQUENCE [LARGE SCALE GENOMIC DNA]</scope>
    <source>
        <strain evidence="1 2">HH01</strain>
    </source>
</reference>
<evidence type="ECO:0000313" key="1">
    <source>
        <dbReference type="EMBL" id="CCH66941.1"/>
    </source>
</evidence>
<protein>
    <submittedName>
        <fullName evidence="1">Uncharacterized protein</fullName>
    </submittedName>
</protein>
<reference evidence="2" key="2">
    <citation type="submission" date="2016-01" db="EMBL/GenBank/DDBJ databases">
        <title>Diatom-associated endosymboitic cyanobacterium lacks core nitrogen metabolism enzymes.</title>
        <authorList>
            <person name="Hilton J.A."/>
            <person name="Foster R.A."/>
            <person name="Tripp H.J."/>
            <person name="Carter B.J."/>
            <person name="Zehr J.P."/>
            <person name="Villareal T.A."/>
        </authorList>
    </citation>
    <scope>NUCLEOTIDE SEQUENCE [LARGE SCALE GENOMIC DNA]</scope>
    <source>
        <strain evidence="2">HH01</strain>
    </source>
</reference>
<organism evidence="1 2">
    <name type="scientific">Richelia intracellularis HH01</name>
    <dbReference type="NCBI Taxonomy" id="1165094"/>
    <lineage>
        <taxon>Bacteria</taxon>
        <taxon>Bacillati</taxon>
        <taxon>Cyanobacteriota</taxon>
        <taxon>Cyanophyceae</taxon>
        <taxon>Nostocales</taxon>
        <taxon>Nostocaceae</taxon>
        <taxon>Richelia</taxon>
    </lineage>
</organism>
<gene>
    <name evidence="1" type="ORF">RINTHH_7860</name>
</gene>
<dbReference type="RefSeq" id="WP_008232954.1">
    <property type="nucleotide sequence ID" value="NZ_CAIY01000029.1"/>
</dbReference>
<dbReference type="Proteomes" id="UP000053051">
    <property type="component" value="Unassembled WGS sequence"/>
</dbReference>
<dbReference type="EMBL" id="CAIY01000029">
    <property type="protein sequence ID" value="CCH66941.1"/>
    <property type="molecule type" value="Genomic_DNA"/>
</dbReference>
<keyword evidence="2" id="KW-1185">Reference proteome</keyword>
<accession>M1X4Z6</accession>
<sequence length="54" mass="6158">MHTEELWKLLPLIHHVGVISIGYSTPEFTGEYIEKLSPLGNAYQAKTPKTINKY</sequence>
<name>M1X4Z6_9NOST</name>
<comment type="caution">
    <text evidence="1">The sequence shown here is derived from an EMBL/GenBank/DDBJ whole genome shotgun (WGS) entry which is preliminary data.</text>
</comment>
<dbReference type="STRING" id="1165094.RINTHH_7860"/>
<dbReference type="AlphaFoldDB" id="M1X4Z6"/>
<evidence type="ECO:0000313" key="2">
    <source>
        <dbReference type="Proteomes" id="UP000053051"/>
    </source>
</evidence>
<proteinExistence type="predicted"/>